<dbReference type="SMART" id="SM00830">
    <property type="entry name" value="CM_2"/>
    <property type="match status" value="1"/>
</dbReference>
<comment type="caution">
    <text evidence="23">The sequence shown here is derived from an EMBL/GenBank/DDBJ whole genome shotgun (WGS) entry which is preliminary data.</text>
</comment>
<evidence type="ECO:0000313" key="24">
    <source>
        <dbReference type="Proteomes" id="UP000003340"/>
    </source>
</evidence>
<dbReference type="Proteomes" id="UP000003340">
    <property type="component" value="Unassembled WGS sequence"/>
</dbReference>
<dbReference type="GO" id="GO:0005737">
    <property type="term" value="C:cytoplasm"/>
    <property type="evidence" value="ECO:0007669"/>
    <property type="project" value="UniProtKB-SubCell"/>
</dbReference>
<dbReference type="UniPathway" id="UPA00120">
    <property type="reaction ID" value="UER00203"/>
</dbReference>
<evidence type="ECO:0000259" key="21">
    <source>
        <dbReference type="PROSITE" id="PS51171"/>
    </source>
</evidence>
<dbReference type="PIRSF" id="PIRSF001500">
    <property type="entry name" value="Chor_mut_pdt_Ppr"/>
    <property type="match status" value="1"/>
</dbReference>
<comment type="catalytic activity">
    <reaction evidence="1">
        <text>chorismate = prephenate</text>
        <dbReference type="Rhea" id="RHEA:13897"/>
        <dbReference type="ChEBI" id="CHEBI:29748"/>
        <dbReference type="ChEBI" id="CHEBI:29934"/>
        <dbReference type="EC" id="5.4.99.5"/>
    </reaction>
</comment>
<dbReference type="InterPro" id="IPR002701">
    <property type="entry name" value="CM_II_prokaryot"/>
</dbReference>
<name>C0EH76_9FIRM</name>
<evidence type="ECO:0000259" key="22">
    <source>
        <dbReference type="PROSITE" id="PS51671"/>
    </source>
</evidence>
<keyword evidence="10" id="KW-0028">Amino-acid biosynthesis</keyword>
<evidence type="ECO:0000256" key="16">
    <source>
        <dbReference type="ARBA" id="ARBA00031175"/>
    </source>
</evidence>
<reference evidence="23 24" key="1">
    <citation type="submission" date="2009-01" db="EMBL/GenBank/DDBJ databases">
        <authorList>
            <person name="Fulton L."/>
            <person name="Clifton S."/>
            <person name="Fulton B."/>
            <person name="Xu J."/>
            <person name="Minx P."/>
            <person name="Pepin K.H."/>
            <person name="Johnson M."/>
            <person name="Bhonagiri V."/>
            <person name="Nash W.E."/>
            <person name="Mardis E.R."/>
            <person name="Wilson R.K."/>
        </authorList>
    </citation>
    <scope>NUCLEOTIDE SEQUENCE [LARGE SCALE GENOMIC DNA]</scope>
    <source>
        <strain evidence="23 24">DSM 5476</strain>
    </source>
</reference>
<keyword evidence="15" id="KW-0511">Multifunctional enzyme</keyword>
<dbReference type="InterPro" id="IPR045865">
    <property type="entry name" value="ACT-like_dom_sf"/>
</dbReference>
<evidence type="ECO:0000256" key="12">
    <source>
        <dbReference type="ARBA" id="ARBA00023222"/>
    </source>
</evidence>
<dbReference type="Gene3D" id="3.30.70.260">
    <property type="match status" value="1"/>
</dbReference>
<dbReference type="CDD" id="cd04905">
    <property type="entry name" value="ACT_CM-PDT"/>
    <property type="match status" value="1"/>
</dbReference>
<keyword evidence="14" id="KW-0456">Lyase</keyword>
<dbReference type="GO" id="GO:0004664">
    <property type="term" value="F:prephenate dehydratase activity"/>
    <property type="evidence" value="ECO:0007669"/>
    <property type="project" value="UniProtKB-EC"/>
</dbReference>
<keyword evidence="13 23" id="KW-0413">Isomerase</keyword>
<evidence type="ECO:0000313" key="23">
    <source>
        <dbReference type="EMBL" id="EEG29163.1"/>
    </source>
</evidence>
<evidence type="ECO:0000256" key="17">
    <source>
        <dbReference type="ARBA" id="ARBA00031520"/>
    </source>
</evidence>
<dbReference type="PROSITE" id="PS51671">
    <property type="entry name" value="ACT"/>
    <property type="match status" value="1"/>
</dbReference>
<keyword evidence="11" id="KW-0057">Aromatic amino acid biosynthesis</keyword>
<dbReference type="InterPro" id="IPR001086">
    <property type="entry name" value="Preph_deHydtase"/>
</dbReference>
<dbReference type="EMBL" id="ACEC01000115">
    <property type="protein sequence ID" value="EEG29163.1"/>
    <property type="molecule type" value="Genomic_DNA"/>
</dbReference>
<comment type="function">
    <text evidence="2">Catalyzes the Claisen rearrangement of chorismate to prephenate and the decarboxylation/dehydration of prephenate to phenylpyruvate.</text>
</comment>
<dbReference type="GO" id="GO:0004106">
    <property type="term" value="F:chorismate mutase activity"/>
    <property type="evidence" value="ECO:0007669"/>
    <property type="project" value="UniProtKB-EC"/>
</dbReference>
<evidence type="ECO:0000256" key="4">
    <source>
        <dbReference type="ARBA" id="ARBA00004741"/>
    </source>
</evidence>
<reference evidence="23 24" key="2">
    <citation type="submission" date="2009-02" db="EMBL/GenBank/DDBJ databases">
        <title>Draft genome sequence of Clostridium methylpentosum (DSM 5476).</title>
        <authorList>
            <person name="Sudarsanam P."/>
            <person name="Ley R."/>
            <person name="Guruge J."/>
            <person name="Turnbaugh P.J."/>
            <person name="Mahowald M."/>
            <person name="Liep D."/>
            <person name="Gordon J."/>
        </authorList>
    </citation>
    <scope>NUCLEOTIDE SEQUENCE [LARGE SCALE GENOMIC DNA]</scope>
    <source>
        <strain evidence="23 24">DSM 5476</strain>
    </source>
</reference>
<dbReference type="Gene3D" id="1.20.59.10">
    <property type="entry name" value="Chorismate mutase"/>
    <property type="match status" value="1"/>
</dbReference>
<evidence type="ECO:0000256" key="5">
    <source>
        <dbReference type="ARBA" id="ARBA00004817"/>
    </source>
</evidence>
<keyword evidence="24" id="KW-1185">Reference proteome</keyword>
<evidence type="ECO:0000256" key="19">
    <source>
        <dbReference type="PIRSR" id="PIRSR001500-2"/>
    </source>
</evidence>
<dbReference type="Pfam" id="PF01817">
    <property type="entry name" value="CM_2"/>
    <property type="match status" value="1"/>
</dbReference>
<comment type="catalytic activity">
    <reaction evidence="18">
        <text>prephenate + H(+) = 3-phenylpyruvate + CO2 + H2O</text>
        <dbReference type="Rhea" id="RHEA:21648"/>
        <dbReference type="ChEBI" id="CHEBI:15377"/>
        <dbReference type="ChEBI" id="CHEBI:15378"/>
        <dbReference type="ChEBI" id="CHEBI:16526"/>
        <dbReference type="ChEBI" id="CHEBI:18005"/>
        <dbReference type="ChEBI" id="CHEBI:29934"/>
        <dbReference type="EC" id="4.2.1.51"/>
    </reaction>
</comment>
<evidence type="ECO:0000256" key="15">
    <source>
        <dbReference type="ARBA" id="ARBA00023268"/>
    </source>
</evidence>
<dbReference type="eggNOG" id="COG0077">
    <property type="taxonomic scope" value="Bacteria"/>
</dbReference>
<dbReference type="GO" id="GO:0009094">
    <property type="term" value="P:L-phenylalanine biosynthetic process"/>
    <property type="evidence" value="ECO:0007669"/>
    <property type="project" value="UniProtKB-UniPathway"/>
</dbReference>
<evidence type="ECO:0000256" key="1">
    <source>
        <dbReference type="ARBA" id="ARBA00000824"/>
    </source>
</evidence>
<dbReference type="EC" id="4.2.1.51" evidence="6"/>
<gene>
    <name evidence="23" type="ORF">CLOSTMETH_03276</name>
</gene>
<dbReference type="InterPro" id="IPR036263">
    <property type="entry name" value="Chorismate_II_sf"/>
</dbReference>
<dbReference type="GO" id="GO:0046417">
    <property type="term" value="P:chorismate metabolic process"/>
    <property type="evidence" value="ECO:0007669"/>
    <property type="project" value="InterPro"/>
</dbReference>
<dbReference type="Pfam" id="PF00800">
    <property type="entry name" value="PDT"/>
    <property type="match status" value="1"/>
</dbReference>
<comment type="pathway">
    <text evidence="5">Metabolic intermediate biosynthesis; prephenate biosynthesis; prephenate from chorismate: step 1/1.</text>
</comment>
<proteinExistence type="predicted"/>
<dbReference type="InterPro" id="IPR008242">
    <property type="entry name" value="Chor_mutase/pphenate_deHydtase"/>
</dbReference>
<dbReference type="PROSITE" id="PS51168">
    <property type="entry name" value="CHORISMATE_MUT_2"/>
    <property type="match status" value="1"/>
</dbReference>
<dbReference type="SUPFAM" id="SSF55021">
    <property type="entry name" value="ACT-like"/>
    <property type="match status" value="1"/>
</dbReference>
<evidence type="ECO:0000256" key="2">
    <source>
        <dbReference type="ARBA" id="ARBA00002364"/>
    </source>
</evidence>
<accession>C0EH76</accession>
<dbReference type="InterPro" id="IPR018528">
    <property type="entry name" value="Preph_deHydtase_CS"/>
</dbReference>
<dbReference type="PANTHER" id="PTHR21022">
    <property type="entry name" value="PREPHENATE DEHYDRATASE P PROTEIN"/>
    <property type="match status" value="1"/>
</dbReference>
<dbReference type="PROSITE" id="PS51171">
    <property type="entry name" value="PREPHENATE_DEHYDR_3"/>
    <property type="match status" value="1"/>
</dbReference>
<evidence type="ECO:0000256" key="9">
    <source>
        <dbReference type="ARBA" id="ARBA00022490"/>
    </source>
</evidence>
<evidence type="ECO:0000256" key="13">
    <source>
        <dbReference type="ARBA" id="ARBA00023235"/>
    </source>
</evidence>
<evidence type="ECO:0000256" key="6">
    <source>
        <dbReference type="ARBA" id="ARBA00013147"/>
    </source>
</evidence>
<evidence type="ECO:0000256" key="18">
    <source>
        <dbReference type="ARBA" id="ARBA00047848"/>
    </source>
</evidence>
<comment type="pathway">
    <text evidence="4">Amino-acid biosynthesis; L-phenylalanine biosynthesis; phenylpyruvate from prephenate: step 1/1.</text>
</comment>
<dbReference type="SUPFAM" id="SSF48600">
    <property type="entry name" value="Chorismate mutase II"/>
    <property type="match status" value="1"/>
</dbReference>
<evidence type="ECO:0000256" key="3">
    <source>
        <dbReference type="ARBA" id="ARBA00004496"/>
    </source>
</evidence>
<keyword evidence="12" id="KW-0584">Phenylalanine biosynthesis</keyword>
<evidence type="ECO:0000256" key="8">
    <source>
        <dbReference type="ARBA" id="ARBA00021872"/>
    </source>
</evidence>
<dbReference type="SUPFAM" id="SSF53850">
    <property type="entry name" value="Periplasmic binding protein-like II"/>
    <property type="match status" value="1"/>
</dbReference>
<evidence type="ECO:0000256" key="14">
    <source>
        <dbReference type="ARBA" id="ARBA00023239"/>
    </source>
</evidence>
<protein>
    <recommendedName>
        <fullName evidence="7">Bifunctional chorismate mutase/prephenate dehydratase</fullName>
        <ecNumber evidence="6">4.2.1.51</ecNumber>
    </recommendedName>
    <alternativeName>
        <fullName evidence="17">Chorismate mutase-prephenate dehydratase</fullName>
    </alternativeName>
    <alternativeName>
        <fullName evidence="8">Prephenate dehydratase</fullName>
    </alternativeName>
    <alternativeName>
        <fullName evidence="16">p-protein</fullName>
    </alternativeName>
</protein>
<dbReference type="InterPro" id="IPR002912">
    <property type="entry name" value="ACT_dom"/>
</dbReference>
<comment type="subcellular location">
    <subcellularLocation>
        <location evidence="3">Cytoplasm</location>
    </subcellularLocation>
</comment>
<dbReference type="InterPro" id="IPR036979">
    <property type="entry name" value="CM_dom_sf"/>
</dbReference>
<sequence length="376" mass="42209">MDLQQIRGQIDTIDGEILRLFEERMELVKGVAQYKRENNLPIFHKDREDQIIQRIGEQASEENEQGAKVLFSTLMNISKCLQQNTVRDYSSQTLSLLETVNSHPAPPEHPVVACPGVIGSYTYLAGKKKFPNAEIRMFERFGDVFDAVQAGEVDCGVLPIENSNAGSVSEVYDLMRSHDFYINHSIRLKINHCLCARPGTRLEDVTEVYSYIQGLAQCSEFICAHNLIKREYSNTAAAAEFVSQSEKPFAAICSAESAQEYGLEILREGIQNIDENYTRFIVISKHLYPNPESDTVATSLTLANAVGSLYNLLTKFAVSGVNLTKIESKPIGNKNFDVIFYLDFTGNVLNESTIHLINDLSNELSGFKFLGNYKYE</sequence>
<evidence type="ECO:0000256" key="10">
    <source>
        <dbReference type="ARBA" id="ARBA00022605"/>
    </source>
</evidence>
<dbReference type="HOGENOM" id="CLU_035008_1_1_9"/>
<dbReference type="PROSITE" id="PS00857">
    <property type="entry name" value="PREPHENATE_DEHYDR_1"/>
    <property type="match status" value="1"/>
</dbReference>
<dbReference type="CDD" id="cd13631">
    <property type="entry name" value="PBP2_Ct-PDT_like"/>
    <property type="match status" value="1"/>
</dbReference>
<dbReference type="STRING" id="537013.CLOSTMETH_03276"/>
<dbReference type="PANTHER" id="PTHR21022:SF19">
    <property type="entry name" value="PREPHENATE DEHYDRATASE-RELATED"/>
    <property type="match status" value="1"/>
</dbReference>
<evidence type="ECO:0000256" key="11">
    <source>
        <dbReference type="ARBA" id="ARBA00023141"/>
    </source>
</evidence>
<dbReference type="UniPathway" id="UPA00121">
    <property type="reaction ID" value="UER00345"/>
</dbReference>
<evidence type="ECO:0000259" key="20">
    <source>
        <dbReference type="PROSITE" id="PS51168"/>
    </source>
</evidence>
<organism evidence="23 24">
    <name type="scientific">[Clostridium] methylpentosum DSM 5476</name>
    <dbReference type="NCBI Taxonomy" id="537013"/>
    <lineage>
        <taxon>Bacteria</taxon>
        <taxon>Bacillati</taxon>
        <taxon>Bacillota</taxon>
        <taxon>Clostridia</taxon>
        <taxon>Eubacteriales</taxon>
        <taxon>Oscillospiraceae</taxon>
        <taxon>Oscillospiraceae incertae sedis</taxon>
    </lineage>
</organism>
<feature type="domain" description="Chorismate mutase" evidence="20">
    <location>
        <begin position="1"/>
        <end position="86"/>
    </location>
</feature>
<evidence type="ECO:0000256" key="7">
    <source>
        <dbReference type="ARBA" id="ARBA00014401"/>
    </source>
</evidence>
<keyword evidence="9" id="KW-0963">Cytoplasm</keyword>
<feature type="domain" description="Prephenate dehydratase" evidence="21">
    <location>
        <begin position="111"/>
        <end position="285"/>
    </location>
</feature>
<feature type="site" description="Essential for prephenate dehydratase activity" evidence="19">
    <location>
        <position position="278"/>
    </location>
</feature>
<dbReference type="Gene3D" id="3.40.190.10">
    <property type="entry name" value="Periplasmic binding protein-like II"/>
    <property type="match status" value="2"/>
</dbReference>
<dbReference type="AlphaFoldDB" id="C0EH76"/>
<feature type="domain" description="ACT" evidence="22">
    <location>
        <begin position="297"/>
        <end position="376"/>
    </location>
</feature>